<dbReference type="Pfam" id="PF13359">
    <property type="entry name" value="DDE_Tnp_4"/>
    <property type="match status" value="1"/>
</dbReference>
<dbReference type="Pfam" id="PF26138">
    <property type="entry name" value="DUF8040"/>
    <property type="match status" value="1"/>
</dbReference>
<gene>
    <name evidence="10" type="ORF">CTI12_AA434630</name>
</gene>
<evidence type="ECO:0000259" key="8">
    <source>
        <dbReference type="Pfam" id="PF13359"/>
    </source>
</evidence>
<dbReference type="GO" id="GO:0005634">
    <property type="term" value="C:nucleus"/>
    <property type="evidence" value="ECO:0007669"/>
    <property type="project" value="UniProtKB-SubCell"/>
</dbReference>
<evidence type="ECO:0000256" key="4">
    <source>
        <dbReference type="ARBA" id="ARBA00022722"/>
    </source>
</evidence>
<keyword evidence="6" id="KW-0378">Hydrolase</keyword>
<protein>
    <submittedName>
        <fullName evidence="10">Myb/SANT-like domain, Harbinger transposase-derived nuclease domain protein</fullName>
    </submittedName>
</protein>
<evidence type="ECO:0000256" key="3">
    <source>
        <dbReference type="ARBA" id="ARBA00006958"/>
    </source>
</evidence>
<feature type="domain" description="DUF8040" evidence="9">
    <location>
        <begin position="1"/>
        <end position="46"/>
    </location>
</feature>
<sequence>MDIDEQVAIFLHIIAHNVKNRVMICRFYRSGETISRHFSRVCNAVIRLHSHLLKKPQPIPEASTDHRWKWFKNCLGALDGTYIKCLVLLEEKPRYRTRKGEIATNVLWVCSPDMQFIFVLPGWEGSVADGRVLRDDLDRPHGLKVPRPCYYSVDAGYTNGEGFLAPYRGQRYHLNDLRDGHQQLRQKNYIT</sequence>
<dbReference type="EMBL" id="PKPP01007023">
    <property type="protein sequence ID" value="PWA54605.1"/>
    <property type="molecule type" value="Genomic_DNA"/>
</dbReference>
<comment type="subcellular location">
    <subcellularLocation>
        <location evidence="2">Nucleus</location>
    </subcellularLocation>
</comment>
<dbReference type="GO" id="GO:0016787">
    <property type="term" value="F:hydrolase activity"/>
    <property type="evidence" value="ECO:0007669"/>
    <property type="project" value="UniProtKB-KW"/>
</dbReference>
<keyword evidence="4" id="KW-0540">Nuclease</keyword>
<comment type="caution">
    <text evidence="10">The sequence shown here is derived from an EMBL/GenBank/DDBJ whole genome shotgun (WGS) entry which is preliminary data.</text>
</comment>
<dbReference type="PANTHER" id="PTHR22930">
    <property type="match status" value="1"/>
</dbReference>
<accession>A0A2U1M015</accession>
<keyword evidence="5" id="KW-0479">Metal-binding</keyword>
<evidence type="ECO:0000313" key="10">
    <source>
        <dbReference type="EMBL" id="PWA54605.1"/>
    </source>
</evidence>
<dbReference type="AlphaFoldDB" id="A0A2U1M015"/>
<dbReference type="GO" id="GO:0046872">
    <property type="term" value="F:metal ion binding"/>
    <property type="evidence" value="ECO:0007669"/>
    <property type="project" value="UniProtKB-KW"/>
</dbReference>
<evidence type="ECO:0000256" key="1">
    <source>
        <dbReference type="ARBA" id="ARBA00001968"/>
    </source>
</evidence>
<dbReference type="PANTHER" id="PTHR22930:SF293">
    <property type="entry name" value="PROTEIN ALP1-LIKE"/>
    <property type="match status" value="1"/>
</dbReference>
<evidence type="ECO:0000313" key="11">
    <source>
        <dbReference type="Proteomes" id="UP000245207"/>
    </source>
</evidence>
<dbReference type="OrthoDB" id="1699974at2759"/>
<dbReference type="STRING" id="35608.A0A2U1M015"/>
<keyword evidence="7" id="KW-0539">Nucleus</keyword>
<organism evidence="10 11">
    <name type="scientific">Artemisia annua</name>
    <name type="common">Sweet wormwood</name>
    <dbReference type="NCBI Taxonomy" id="35608"/>
    <lineage>
        <taxon>Eukaryota</taxon>
        <taxon>Viridiplantae</taxon>
        <taxon>Streptophyta</taxon>
        <taxon>Embryophyta</taxon>
        <taxon>Tracheophyta</taxon>
        <taxon>Spermatophyta</taxon>
        <taxon>Magnoliopsida</taxon>
        <taxon>eudicotyledons</taxon>
        <taxon>Gunneridae</taxon>
        <taxon>Pentapetalae</taxon>
        <taxon>asterids</taxon>
        <taxon>campanulids</taxon>
        <taxon>Asterales</taxon>
        <taxon>Asteraceae</taxon>
        <taxon>Asteroideae</taxon>
        <taxon>Anthemideae</taxon>
        <taxon>Artemisiinae</taxon>
        <taxon>Artemisia</taxon>
    </lineage>
</organism>
<feature type="domain" description="DDE Tnp4" evidence="8">
    <location>
        <begin position="79"/>
        <end position="183"/>
    </location>
</feature>
<name>A0A2U1M015_ARTAN</name>
<evidence type="ECO:0000259" key="9">
    <source>
        <dbReference type="Pfam" id="PF26138"/>
    </source>
</evidence>
<proteinExistence type="inferred from homology"/>
<dbReference type="InterPro" id="IPR027806">
    <property type="entry name" value="HARBI1_dom"/>
</dbReference>
<dbReference type="Proteomes" id="UP000245207">
    <property type="component" value="Unassembled WGS sequence"/>
</dbReference>
<reference evidence="10 11" key="1">
    <citation type="journal article" date="2018" name="Mol. Plant">
        <title>The genome of Artemisia annua provides insight into the evolution of Asteraceae family and artemisinin biosynthesis.</title>
        <authorList>
            <person name="Shen Q."/>
            <person name="Zhang L."/>
            <person name="Liao Z."/>
            <person name="Wang S."/>
            <person name="Yan T."/>
            <person name="Shi P."/>
            <person name="Liu M."/>
            <person name="Fu X."/>
            <person name="Pan Q."/>
            <person name="Wang Y."/>
            <person name="Lv Z."/>
            <person name="Lu X."/>
            <person name="Zhang F."/>
            <person name="Jiang W."/>
            <person name="Ma Y."/>
            <person name="Chen M."/>
            <person name="Hao X."/>
            <person name="Li L."/>
            <person name="Tang Y."/>
            <person name="Lv G."/>
            <person name="Zhou Y."/>
            <person name="Sun X."/>
            <person name="Brodelius P.E."/>
            <person name="Rose J.K.C."/>
            <person name="Tang K."/>
        </authorList>
    </citation>
    <scope>NUCLEOTIDE SEQUENCE [LARGE SCALE GENOMIC DNA]</scope>
    <source>
        <strain evidence="11">cv. Huhao1</strain>
        <tissue evidence="10">Leaf</tissue>
    </source>
</reference>
<comment type="similarity">
    <text evidence="3">Belongs to the HARBI1 family.</text>
</comment>
<keyword evidence="11" id="KW-1185">Reference proteome</keyword>
<evidence type="ECO:0000256" key="6">
    <source>
        <dbReference type="ARBA" id="ARBA00022801"/>
    </source>
</evidence>
<dbReference type="InterPro" id="IPR045249">
    <property type="entry name" value="HARBI1-like"/>
</dbReference>
<evidence type="ECO:0000256" key="2">
    <source>
        <dbReference type="ARBA" id="ARBA00004123"/>
    </source>
</evidence>
<dbReference type="InterPro" id="IPR058353">
    <property type="entry name" value="DUF8040"/>
</dbReference>
<dbReference type="GO" id="GO:0004518">
    <property type="term" value="F:nuclease activity"/>
    <property type="evidence" value="ECO:0007669"/>
    <property type="project" value="UniProtKB-KW"/>
</dbReference>
<evidence type="ECO:0000256" key="7">
    <source>
        <dbReference type="ARBA" id="ARBA00023242"/>
    </source>
</evidence>
<comment type="cofactor">
    <cofactor evidence="1">
        <name>a divalent metal cation</name>
        <dbReference type="ChEBI" id="CHEBI:60240"/>
    </cofactor>
</comment>
<evidence type="ECO:0000256" key="5">
    <source>
        <dbReference type="ARBA" id="ARBA00022723"/>
    </source>
</evidence>